<dbReference type="EMBL" id="CAWYQH010000099">
    <property type="protein sequence ID" value="CAK8685333.1"/>
    <property type="molecule type" value="Genomic_DNA"/>
</dbReference>
<reference evidence="1 2" key="1">
    <citation type="submission" date="2024-02" db="EMBL/GenBank/DDBJ databases">
        <authorList>
            <person name="Daric V."/>
            <person name="Darras S."/>
        </authorList>
    </citation>
    <scope>NUCLEOTIDE SEQUENCE [LARGE SCALE GENOMIC DNA]</scope>
</reference>
<evidence type="ECO:0000313" key="1">
    <source>
        <dbReference type="EMBL" id="CAK8685333.1"/>
    </source>
</evidence>
<evidence type="ECO:0000313" key="2">
    <source>
        <dbReference type="Proteomes" id="UP001642483"/>
    </source>
</evidence>
<sequence>MENGVCLLLAIEVFIKEKRFGGMILREVLTAAGEFAESAALKAGELMIPTQAELEKHGPRLLVRMTGIPTTEH</sequence>
<dbReference type="Proteomes" id="UP001642483">
    <property type="component" value="Unassembled WGS sequence"/>
</dbReference>
<protein>
    <submittedName>
        <fullName evidence="1">Uncharacterized protein</fullName>
    </submittedName>
</protein>
<keyword evidence="2" id="KW-1185">Reference proteome</keyword>
<name>A0ABP0G1D5_CLALP</name>
<accession>A0ABP0G1D5</accession>
<gene>
    <name evidence="1" type="ORF">CVLEPA_LOCUS16467</name>
</gene>
<organism evidence="1 2">
    <name type="scientific">Clavelina lepadiformis</name>
    <name type="common">Light-bulb sea squirt</name>
    <name type="synonym">Ascidia lepadiformis</name>
    <dbReference type="NCBI Taxonomy" id="159417"/>
    <lineage>
        <taxon>Eukaryota</taxon>
        <taxon>Metazoa</taxon>
        <taxon>Chordata</taxon>
        <taxon>Tunicata</taxon>
        <taxon>Ascidiacea</taxon>
        <taxon>Aplousobranchia</taxon>
        <taxon>Clavelinidae</taxon>
        <taxon>Clavelina</taxon>
    </lineage>
</organism>
<proteinExistence type="predicted"/>
<comment type="caution">
    <text evidence="1">The sequence shown here is derived from an EMBL/GenBank/DDBJ whole genome shotgun (WGS) entry which is preliminary data.</text>
</comment>